<feature type="transmembrane region" description="Helical" evidence="1">
    <location>
        <begin position="283"/>
        <end position="300"/>
    </location>
</feature>
<protein>
    <recommendedName>
        <fullName evidence="4">Glycerophosphoryl diester phosphodiesterase membrane domain-containing protein</fullName>
    </recommendedName>
</protein>
<keyword evidence="1" id="KW-0472">Membrane</keyword>
<keyword evidence="1" id="KW-0812">Transmembrane</keyword>
<feature type="transmembrane region" description="Helical" evidence="1">
    <location>
        <begin position="258"/>
        <end position="277"/>
    </location>
</feature>
<organism evidence="2 3">
    <name type="scientific">Candidatus Komeilibacteria bacterium RIFOXYC1_FULL_37_11</name>
    <dbReference type="NCBI Taxonomy" id="1798555"/>
    <lineage>
        <taxon>Bacteria</taxon>
        <taxon>Candidatus Komeiliibacteriota</taxon>
    </lineage>
</organism>
<evidence type="ECO:0000256" key="1">
    <source>
        <dbReference type="SAM" id="Phobius"/>
    </source>
</evidence>
<dbReference type="EMBL" id="MHKQ01000014">
    <property type="protein sequence ID" value="OGY93955.1"/>
    <property type="molecule type" value="Genomic_DNA"/>
</dbReference>
<gene>
    <name evidence="2" type="ORF">A2406_03570</name>
</gene>
<accession>A0A1G2BXS3</accession>
<feature type="transmembrane region" description="Helical" evidence="1">
    <location>
        <begin position="162"/>
        <end position="189"/>
    </location>
</feature>
<proteinExistence type="predicted"/>
<comment type="caution">
    <text evidence="2">The sequence shown here is derived from an EMBL/GenBank/DDBJ whole genome shotgun (WGS) entry which is preliminary data.</text>
</comment>
<feature type="transmembrane region" description="Helical" evidence="1">
    <location>
        <begin position="224"/>
        <end position="251"/>
    </location>
</feature>
<reference evidence="2 3" key="1">
    <citation type="journal article" date="2016" name="Nat. Commun.">
        <title>Thousands of microbial genomes shed light on interconnected biogeochemical processes in an aquifer system.</title>
        <authorList>
            <person name="Anantharaman K."/>
            <person name="Brown C.T."/>
            <person name="Hug L.A."/>
            <person name="Sharon I."/>
            <person name="Castelle C.J."/>
            <person name="Probst A.J."/>
            <person name="Thomas B.C."/>
            <person name="Singh A."/>
            <person name="Wilkins M.J."/>
            <person name="Karaoz U."/>
            <person name="Brodie E.L."/>
            <person name="Williams K.H."/>
            <person name="Hubbard S.S."/>
            <person name="Banfield J.F."/>
        </authorList>
    </citation>
    <scope>NUCLEOTIDE SEQUENCE [LARGE SCALE GENOMIC DNA]</scope>
</reference>
<evidence type="ECO:0000313" key="3">
    <source>
        <dbReference type="Proteomes" id="UP000177626"/>
    </source>
</evidence>
<evidence type="ECO:0008006" key="4">
    <source>
        <dbReference type="Google" id="ProtNLM"/>
    </source>
</evidence>
<feature type="transmembrane region" description="Helical" evidence="1">
    <location>
        <begin position="20"/>
        <end position="41"/>
    </location>
</feature>
<sequence length="319" mass="36519">MFYRKVYPLAWQLVKRNPTIWFFGLFASLLGFYEVKAVFNFSDNFPDFISSNIKSWIDIFTTFSTATMSWADLPDILALLGIFIFFSIITIMAISSQAALTYVATFKNQKYVKESLLNQLKRGVDKFWPVFGLNIINSLLGYFFVALVLTPMIYFISNTNDWPIYLILGIFVFFIIIPLIVVISFVTRYGIAYVVIKNQSFTQAFVNSWLLFKVNWMITLENAIFLVLVTFVAMLAIISSLVFIFVPFIIIASALPMLAFMFLVISFFLMAVVFIVGTSVYSAFYNVVWATIFLDLIAPGQSHSKIYRLAHKHLPGLVK</sequence>
<dbReference type="Proteomes" id="UP000177626">
    <property type="component" value="Unassembled WGS sequence"/>
</dbReference>
<feature type="transmembrane region" description="Helical" evidence="1">
    <location>
        <begin position="127"/>
        <end position="156"/>
    </location>
</feature>
<dbReference type="AlphaFoldDB" id="A0A1G2BXS3"/>
<evidence type="ECO:0000313" key="2">
    <source>
        <dbReference type="EMBL" id="OGY93955.1"/>
    </source>
</evidence>
<keyword evidence="1" id="KW-1133">Transmembrane helix</keyword>
<name>A0A1G2BXS3_9BACT</name>
<feature type="transmembrane region" description="Helical" evidence="1">
    <location>
        <begin position="77"/>
        <end position="106"/>
    </location>
</feature>